<gene>
    <name evidence="2" type="ORF">FSCOSCO3_A014042</name>
</gene>
<feature type="compositionally biased region" description="Polar residues" evidence="1">
    <location>
        <begin position="34"/>
        <end position="44"/>
    </location>
</feature>
<feature type="compositionally biased region" description="Basic residues" evidence="1">
    <location>
        <begin position="1"/>
        <end position="10"/>
    </location>
</feature>
<dbReference type="Proteomes" id="UP001314229">
    <property type="component" value="Unassembled WGS sequence"/>
</dbReference>
<sequence length="523" mass="57471">MSTSSKKTKKFFFPLMKRNKVQPAVDHEEEAPASGSQSKLSSVHSSEDTKVVVKTDLSPEPVEVDEQAITPVEKGLAPEPSTIISIPGPSGQREQPKSSQEASGAEAQLITLRIIFYHIIRNFFESLTGKQLKDMNRGVYTEDVEEQMTEMCMKILRLVLESITNNLSDAVSQNGSTSSPTCSQDHVKEQVGQDALVKLLRKSFDITEDHIEKMVKGSLGEALYDVLDSDQSIDIPPNVPAVIVKTVTDELNSILSETIQSSLNKVSSCSTTAACCQFSSCRKCKKMLTAVVGEIKFWLTFQDIASKFSIRTSSGLIESANGSMDPKNKLLWWSCFMRWRKSKLALKKHLEDAIVLSSRDICSLSPRPTSSIYSEDDEDITSDVKNKKNNQISQVSSKETNLASAGVFMERSRLLFSLHSNTAGIRKSWPSLHCSASERSSSPNFCSNLDDLILVTSVSVSNVIFINLTATASTNRVLKVAEESLPLDRMKMLNSGSSNSHIPGLRSGGWVMSSVLHASITDL</sequence>
<feature type="region of interest" description="Disordered" evidence="1">
    <location>
        <begin position="1"/>
        <end position="103"/>
    </location>
</feature>
<evidence type="ECO:0000313" key="2">
    <source>
        <dbReference type="EMBL" id="CAK6981166.1"/>
    </source>
</evidence>
<keyword evidence="3" id="KW-1185">Reference proteome</keyword>
<dbReference type="EMBL" id="CAWUFR010000781">
    <property type="protein sequence ID" value="CAK6981166.1"/>
    <property type="molecule type" value="Genomic_DNA"/>
</dbReference>
<dbReference type="AlphaFoldDB" id="A0AAV1QEZ9"/>
<protein>
    <submittedName>
        <fullName evidence="2">Uncharacterized protein LOC121881977 isoform X2</fullName>
    </submittedName>
</protein>
<evidence type="ECO:0000256" key="1">
    <source>
        <dbReference type="SAM" id="MobiDB-lite"/>
    </source>
</evidence>
<reference evidence="2 3" key="1">
    <citation type="submission" date="2024-01" db="EMBL/GenBank/DDBJ databases">
        <authorList>
            <person name="Alioto T."/>
            <person name="Alioto T."/>
            <person name="Gomez Garrido J."/>
        </authorList>
    </citation>
    <scope>NUCLEOTIDE SEQUENCE [LARGE SCALE GENOMIC DNA]</scope>
</reference>
<proteinExistence type="predicted"/>
<name>A0AAV1QEZ9_SCOSC</name>
<evidence type="ECO:0000313" key="3">
    <source>
        <dbReference type="Proteomes" id="UP001314229"/>
    </source>
</evidence>
<comment type="caution">
    <text evidence="2">The sequence shown here is derived from an EMBL/GenBank/DDBJ whole genome shotgun (WGS) entry which is preliminary data.</text>
</comment>
<accession>A0AAV1QEZ9</accession>
<organism evidence="2 3">
    <name type="scientific">Scomber scombrus</name>
    <name type="common">Atlantic mackerel</name>
    <name type="synonym">Scomber vernalis</name>
    <dbReference type="NCBI Taxonomy" id="13677"/>
    <lineage>
        <taxon>Eukaryota</taxon>
        <taxon>Metazoa</taxon>
        <taxon>Chordata</taxon>
        <taxon>Craniata</taxon>
        <taxon>Vertebrata</taxon>
        <taxon>Euteleostomi</taxon>
        <taxon>Actinopterygii</taxon>
        <taxon>Neopterygii</taxon>
        <taxon>Teleostei</taxon>
        <taxon>Neoteleostei</taxon>
        <taxon>Acanthomorphata</taxon>
        <taxon>Pelagiaria</taxon>
        <taxon>Scombriformes</taxon>
        <taxon>Scombridae</taxon>
        <taxon>Scomber</taxon>
    </lineage>
</organism>